<evidence type="ECO:0000313" key="2">
    <source>
        <dbReference type="Proteomes" id="UP000829401"/>
    </source>
</evidence>
<dbReference type="EMBL" id="CP080467">
    <property type="protein sequence ID" value="UNO48315.1"/>
    <property type="molecule type" value="Genomic_DNA"/>
</dbReference>
<reference evidence="2" key="1">
    <citation type="journal article" date="2022" name="G3 (Bethesda)">
        <title>Unveiling the complete genome sequence of Alicyclobacillus acidoterrestris DSM 3922T, a taint-producing strain.</title>
        <authorList>
            <person name="Leonardo I.C."/>
            <person name="Barreto Crespo M.T."/>
            <person name="Gaspar F.B."/>
        </authorList>
    </citation>
    <scope>NUCLEOTIDE SEQUENCE [LARGE SCALE GENOMIC DNA]</scope>
    <source>
        <strain evidence="2">DSM 3922</strain>
    </source>
</reference>
<sequence length="152" mass="17582">MDQEVEREVRKVAEQAARNFRAEFGDEISGLRNQVVEMQKMIKQLGGKDTANSGEGQNSDNLLQQLSEFGQTSQEHQQRTNEQLMQCIQQSVQLLGQALKYLQTNQVLTQMNLFIANSQQQLQTQQMQGQQFEKLGEQYMQQGQGERERDYH</sequence>
<evidence type="ECO:0000313" key="1">
    <source>
        <dbReference type="EMBL" id="UNO48315.1"/>
    </source>
</evidence>
<keyword evidence="2" id="KW-1185">Reference proteome</keyword>
<name>T0BTL6_ALIAG</name>
<proteinExistence type="predicted"/>
<dbReference type="Proteomes" id="UP000829401">
    <property type="component" value="Chromosome"/>
</dbReference>
<protein>
    <submittedName>
        <fullName evidence="1">Uncharacterized protein</fullName>
    </submittedName>
</protein>
<dbReference type="AlphaFoldDB" id="T0BTL6"/>
<dbReference type="RefSeq" id="WP_021296301.1">
    <property type="nucleotide sequence ID" value="NZ_AURB01000126.1"/>
</dbReference>
<dbReference type="STRING" id="1356854.N007_06300"/>
<dbReference type="eggNOG" id="ENOG5032IXJ">
    <property type="taxonomic scope" value="Bacteria"/>
</dbReference>
<gene>
    <name evidence="1" type="ORF">K1I37_16810</name>
</gene>
<dbReference type="KEGG" id="aaco:K1I37_16810"/>
<accession>A0A9E6ZET2</accession>
<organism evidence="1 2">
    <name type="scientific">Alicyclobacillus acidoterrestris (strain ATCC 49025 / DSM 3922 / CIP 106132 / NCIMB 13137 / GD3B)</name>
    <dbReference type="NCBI Taxonomy" id="1356854"/>
    <lineage>
        <taxon>Bacteria</taxon>
        <taxon>Bacillati</taxon>
        <taxon>Bacillota</taxon>
        <taxon>Bacilli</taxon>
        <taxon>Bacillales</taxon>
        <taxon>Alicyclobacillaceae</taxon>
        <taxon>Alicyclobacillus</taxon>
    </lineage>
</organism>
<accession>T0BTL6</accession>